<evidence type="ECO:0000256" key="1">
    <source>
        <dbReference type="SAM" id="MobiDB-lite"/>
    </source>
</evidence>
<feature type="compositionally biased region" description="Low complexity" evidence="1">
    <location>
        <begin position="46"/>
        <end position="66"/>
    </location>
</feature>
<evidence type="ECO:0000313" key="2">
    <source>
        <dbReference type="EnsemblPlants" id="MELO3C001663.2.1"/>
    </source>
</evidence>
<proteinExistence type="predicted"/>
<accession>A0A9I9CD47</accession>
<protein>
    <submittedName>
        <fullName evidence="2">Uncharacterized protein</fullName>
    </submittedName>
</protein>
<name>A0A9I9CD47_CUCME</name>
<reference evidence="2" key="1">
    <citation type="submission" date="2023-03" db="UniProtKB">
        <authorList>
            <consortium name="EnsemblPlants"/>
        </authorList>
    </citation>
    <scope>IDENTIFICATION</scope>
</reference>
<sequence length="77" mass="8604">MLSLSPSSSCALEQTVLPFSSCFSLPAVVEREQRENRHRRVIVKPYSSREPYPSRRAASRAASRAENQAEPSRAEPS</sequence>
<feature type="region of interest" description="Disordered" evidence="1">
    <location>
        <begin position="40"/>
        <end position="77"/>
    </location>
</feature>
<dbReference type="EnsemblPlants" id="MELO3C001663.2.1">
    <property type="protein sequence ID" value="MELO3C001663.2.1"/>
    <property type="gene ID" value="MELO3C001663.2"/>
</dbReference>
<organism evidence="2">
    <name type="scientific">Cucumis melo</name>
    <name type="common">Muskmelon</name>
    <dbReference type="NCBI Taxonomy" id="3656"/>
    <lineage>
        <taxon>Eukaryota</taxon>
        <taxon>Viridiplantae</taxon>
        <taxon>Streptophyta</taxon>
        <taxon>Embryophyta</taxon>
        <taxon>Tracheophyta</taxon>
        <taxon>Spermatophyta</taxon>
        <taxon>Magnoliopsida</taxon>
        <taxon>eudicotyledons</taxon>
        <taxon>Gunneridae</taxon>
        <taxon>Pentapetalae</taxon>
        <taxon>rosids</taxon>
        <taxon>fabids</taxon>
        <taxon>Cucurbitales</taxon>
        <taxon>Cucurbitaceae</taxon>
        <taxon>Benincaseae</taxon>
        <taxon>Cucumis</taxon>
    </lineage>
</organism>
<dbReference type="AlphaFoldDB" id="A0A9I9CD47"/>
<dbReference type="Gramene" id="MELO3C001663.2.1">
    <property type="protein sequence ID" value="MELO3C001663.2.1"/>
    <property type="gene ID" value="MELO3C001663.2"/>
</dbReference>